<dbReference type="Proteomes" id="UP000295136">
    <property type="component" value="Unassembled WGS sequence"/>
</dbReference>
<protein>
    <submittedName>
        <fullName evidence="3">Tyrosine-protein phosphatase</fullName>
    </submittedName>
</protein>
<comment type="caution">
    <text evidence="3">The sequence shown here is derived from an EMBL/GenBank/DDBJ whole genome shotgun (WGS) entry which is preliminary data.</text>
</comment>
<dbReference type="PANTHER" id="PTHR31126">
    <property type="entry name" value="TYROSINE-PROTEIN PHOSPHATASE"/>
    <property type="match status" value="1"/>
</dbReference>
<dbReference type="GO" id="GO:0004721">
    <property type="term" value="F:phosphoprotein phosphatase activity"/>
    <property type="evidence" value="ECO:0007669"/>
    <property type="project" value="InterPro"/>
</dbReference>
<name>A0A4R5EGR7_9ACTN</name>
<dbReference type="Pfam" id="PF13350">
    <property type="entry name" value="Y_phosphatase3"/>
    <property type="match status" value="1"/>
</dbReference>
<evidence type="ECO:0000313" key="4">
    <source>
        <dbReference type="Proteomes" id="UP000295136"/>
    </source>
</evidence>
<dbReference type="RefSeq" id="WP_132638415.1">
    <property type="nucleotide sequence ID" value="NZ_SMLD01000156.1"/>
</dbReference>
<feature type="domain" description="Tyrosine specific protein phosphatases" evidence="2">
    <location>
        <begin position="118"/>
        <end position="177"/>
    </location>
</feature>
<comment type="similarity">
    <text evidence="1">Belongs to the protein-tyrosine phosphatase family.</text>
</comment>
<dbReference type="AlphaFoldDB" id="A0A4R5EGR7"/>
<dbReference type="PROSITE" id="PS50056">
    <property type="entry name" value="TYR_PHOSPHATASE_2"/>
    <property type="match status" value="1"/>
</dbReference>
<evidence type="ECO:0000256" key="1">
    <source>
        <dbReference type="ARBA" id="ARBA00009580"/>
    </source>
</evidence>
<dbReference type="InterPro" id="IPR026893">
    <property type="entry name" value="Tyr/Ser_Pase_IphP-type"/>
</dbReference>
<dbReference type="PROSITE" id="PS00383">
    <property type="entry name" value="TYR_PHOSPHATASE_1"/>
    <property type="match status" value="1"/>
</dbReference>
<dbReference type="SUPFAM" id="SSF52799">
    <property type="entry name" value="(Phosphotyrosine protein) phosphatases II"/>
    <property type="match status" value="1"/>
</dbReference>
<organism evidence="3 4">
    <name type="scientific">Nonomuraea mesophila</name>
    <dbReference type="NCBI Taxonomy" id="2530382"/>
    <lineage>
        <taxon>Bacteria</taxon>
        <taxon>Bacillati</taxon>
        <taxon>Actinomycetota</taxon>
        <taxon>Actinomycetes</taxon>
        <taxon>Streptosporangiales</taxon>
        <taxon>Streptosporangiaceae</taxon>
        <taxon>Nonomuraea</taxon>
    </lineage>
</organism>
<sequence>MRREIGFTEVFNFRDVGGYPTMGGRSVRWRRLFRSDAPSHLSGDDRTRFGSLGIRTVVDLRRTYEIERQGRMPDLDGIAYRHIDLGHREWQHAPYRPGADPARYFADRYLDMADEGAHGLAETIRVIAAESSGAVLVHCVTGKDRTGVVCALVLALLGVPDDDIDADYALSARANVRYAAWARRNRQAVLPGFSSPRGSIRLFLSGLRAVHGTVDAYLIGAGLDVGEVAALRTHLLG</sequence>
<reference evidence="3 4" key="1">
    <citation type="submission" date="2019-03" db="EMBL/GenBank/DDBJ databases">
        <title>Draft genome sequences of novel Actinobacteria.</title>
        <authorList>
            <person name="Sahin N."/>
            <person name="Ay H."/>
            <person name="Saygin H."/>
        </authorList>
    </citation>
    <scope>NUCLEOTIDE SEQUENCE [LARGE SCALE GENOMIC DNA]</scope>
    <source>
        <strain evidence="3 4">6K102</strain>
    </source>
</reference>
<proteinExistence type="inferred from homology"/>
<evidence type="ECO:0000259" key="2">
    <source>
        <dbReference type="PROSITE" id="PS50056"/>
    </source>
</evidence>
<dbReference type="InterPro" id="IPR029021">
    <property type="entry name" value="Prot-tyrosine_phosphatase-like"/>
</dbReference>
<dbReference type="Gene3D" id="3.90.190.10">
    <property type="entry name" value="Protein tyrosine phosphatase superfamily"/>
    <property type="match status" value="1"/>
</dbReference>
<gene>
    <name evidence="3" type="ORF">E1295_37990</name>
</gene>
<accession>A0A4R5EGR7</accession>
<evidence type="ECO:0000313" key="3">
    <source>
        <dbReference type="EMBL" id="TDE33625.1"/>
    </source>
</evidence>
<dbReference type="InterPro" id="IPR000387">
    <property type="entry name" value="Tyr_Pase_dom"/>
</dbReference>
<dbReference type="EMBL" id="SMLD01000156">
    <property type="protein sequence ID" value="TDE33625.1"/>
    <property type="molecule type" value="Genomic_DNA"/>
</dbReference>
<dbReference type="PANTHER" id="PTHR31126:SF1">
    <property type="entry name" value="TYROSINE SPECIFIC PROTEIN PHOSPHATASES DOMAIN-CONTAINING PROTEIN"/>
    <property type="match status" value="1"/>
</dbReference>
<dbReference type="InterPro" id="IPR016130">
    <property type="entry name" value="Tyr_Pase_AS"/>
</dbReference>
<keyword evidence="4" id="KW-1185">Reference proteome</keyword>